<dbReference type="Gene3D" id="3.30.460.10">
    <property type="entry name" value="Beta Polymerase, domain 2"/>
    <property type="match status" value="1"/>
</dbReference>
<dbReference type="GO" id="GO:1990817">
    <property type="term" value="F:poly(A) RNA polymerase activity"/>
    <property type="evidence" value="ECO:0007669"/>
    <property type="project" value="InterPro"/>
</dbReference>
<dbReference type="GO" id="GO:0005739">
    <property type="term" value="C:mitochondrion"/>
    <property type="evidence" value="ECO:0007669"/>
    <property type="project" value="UniProtKB-ARBA"/>
</dbReference>
<dbReference type="GO" id="GO:0016853">
    <property type="term" value="F:isomerase activity"/>
    <property type="evidence" value="ECO:0007669"/>
    <property type="project" value="UniProtKB-KW"/>
</dbReference>
<feature type="compositionally biased region" description="Polar residues" evidence="1">
    <location>
        <begin position="890"/>
        <end position="901"/>
    </location>
</feature>
<dbReference type="SUPFAM" id="SSF81301">
    <property type="entry name" value="Nucleotidyltransferase"/>
    <property type="match status" value="1"/>
</dbReference>
<feature type="compositionally biased region" description="Basic and acidic residues" evidence="1">
    <location>
        <begin position="156"/>
        <end position="166"/>
    </location>
</feature>
<dbReference type="GO" id="GO:0043634">
    <property type="term" value="P:polyadenylation-dependent ncRNA catabolic process"/>
    <property type="evidence" value="ECO:0007669"/>
    <property type="project" value="TreeGrafter"/>
</dbReference>
<dbReference type="FunFam" id="3.30.460.10:FF:000038">
    <property type="entry name" value="Topoisomerase-related function protein-like protein"/>
    <property type="match status" value="1"/>
</dbReference>
<dbReference type="Proteomes" id="UP000601710">
    <property type="component" value="Chromosome 7"/>
</dbReference>
<dbReference type="GO" id="GO:0031123">
    <property type="term" value="P:RNA 3'-end processing"/>
    <property type="evidence" value="ECO:0007669"/>
    <property type="project" value="TreeGrafter"/>
</dbReference>
<feature type="compositionally biased region" description="Low complexity" evidence="1">
    <location>
        <begin position="52"/>
        <end position="66"/>
    </location>
</feature>
<dbReference type="InterPro" id="IPR043519">
    <property type="entry name" value="NT_sf"/>
</dbReference>
<feature type="region of interest" description="Disordered" evidence="1">
    <location>
        <begin position="152"/>
        <end position="288"/>
    </location>
</feature>
<dbReference type="FunFam" id="1.10.1410.10:FF:000027">
    <property type="entry name" value="Topoisomerase-related function protein-like protein"/>
    <property type="match status" value="1"/>
</dbReference>
<feature type="region of interest" description="Disordered" evidence="1">
    <location>
        <begin position="1"/>
        <end position="28"/>
    </location>
</feature>
<dbReference type="AlphaFoldDB" id="A0A6J8F4C1"/>
<reference evidence="3" key="1">
    <citation type="submission" date="2020-06" db="EMBL/GenBank/DDBJ databases">
        <authorList>
            <person name="Camacho E."/>
            <person name="Gonzalez-de la Fuente S."/>
            <person name="Rastrojo A."/>
            <person name="Peiro-Pastor R."/>
            <person name="Solana JC."/>
            <person name="Tabera L."/>
            <person name="Gamarro F."/>
            <person name="Carrasco-Ramiro F."/>
            <person name="Requena JM."/>
            <person name="Aguado B."/>
        </authorList>
    </citation>
    <scope>NUCLEOTIDE SEQUENCE</scope>
</reference>
<organism evidence="3 4">
    <name type="scientific">Leishmania donovani</name>
    <dbReference type="NCBI Taxonomy" id="5661"/>
    <lineage>
        <taxon>Eukaryota</taxon>
        <taxon>Discoba</taxon>
        <taxon>Euglenozoa</taxon>
        <taxon>Kinetoplastea</taxon>
        <taxon>Metakinetoplastina</taxon>
        <taxon>Trypanosomatida</taxon>
        <taxon>Trypanosomatidae</taxon>
        <taxon>Leishmaniinae</taxon>
        <taxon>Leishmania</taxon>
    </lineage>
</organism>
<feature type="compositionally biased region" description="Low complexity" evidence="1">
    <location>
        <begin position="720"/>
        <end position="738"/>
    </location>
</feature>
<gene>
    <name evidence="3" type="ORF">LDHU3_07.0950</name>
</gene>
<dbReference type="CDD" id="cd05402">
    <property type="entry name" value="NT_PAP_TUTase"/>
    <property type="match status" value="1"/>
</dbReference>
<evidence type="ECO:0000256" key="1">
    <source>
        <dbReference type="SAM" id="MobiDB-lite"/>
    </source>
</evidence>
<dbReference type="Pfam" id="PF22600">
    <property type="entry name" value="MTPAP-like_central"/>
    <property type="match status" value="1"/>
</dbReference>
<dbReference type="InterPro" id="IPR045862">
    <property type="entry name" value="Trf4-like"/>
</dbReference>
<feature type="region of interest" description="Disordered" evidence="1">
    <location>
        <begin position="720"/>
        <end position="743"/>
    </location>
</feature>
<feature type="compositionally biased region" description="Low complexity" evidence="1">
    <location>
        <begin position="277"/>
        <end position="288"/>
    </location>
</feature>
<dbReference type="Gene3D" id="1.10.1410.10">
    <property type="match status" value="1"/>
</dbReference>
<accession>A0A6J8F4C1</accession>
<dbReference type="VEuPathDB" id="TriTrypDB:LdBPK_070780.1"/>
<feature type="compositionally biased region" description="Acidic residues" evidence="1">
    <location>
        <begin position="227"/>
        <end position="236"/>
    </location>
</feature>
<dbReference type="InterPro" id="IPR054708">
    <property type="entry name" value="MTPAP-like_central"/>
</dbReference>
<proteinExistence type="predicted"/>
<name>A0A6J8F4C1_LEIDO</name>
<dbReference type="VEuPathDB" id="TriTrypDB:LdCL_070012600"/>
<dbReference type="GO" id="GO:0003729">
    <property type="term" value="F:mRNA binding"/>
    <property type="evidence" value="ECO:0007669"/>
    <property type="project" value="TreeGrafter"/>
</dbReference>
<sequence length="918" mass="99838">MKRRGGRVVSSKSTVVGASSAAVTPEAPGLSAAVNGHDASVAAAATAAAAAAASLSPSLTSPTTPVARDEPRRSGNPVTSASATMMDVPTPTLTIPTLDIFARFQSKRDDFDEDWLLLQEDPAARNETPRIAAHVADKLRRHQAQLGAHRAAAAADRIRQDKDRVVPARAAAKTVSSVSGDGLDTVATEGPRQARRQRRPETYDSAEDSGSDGAGADADIGTVAADNDGDDSDEYVPEDRTASQYKRPQNAKKAASKDEGSAGVALSGGSPPVSTPAGRTAAAGAGAEAASVNPFTPLSEDEEQLDVEAEHDGLTGDYLNFRLTSATGSRALDADALQATVHLQPSPSHGEKRNVNDRRSYRSQEQRRQTPLSPQQTEQDRVLVVPLWSIARMEQHGGYCSASPLIALHQEVTDLVDYLRPTEAEVTMRRYIEKDIGRLVDRLWPGSSVLVYGSMYTHLLLPLSDLDITLLDVPVPAEEALTSLAKEISSAGLCENVYPQVILKTKVPLIKFVHKGSLIDVDISVGAVDGKRNSECIVQYMNMYPEALPLTLVVKYFVMQRGMHEPYYGGLGSYAATLLVVAFLRQHPIYTTQPEKRTMTGLGRLLVDFFRMCGQHWNYRRVAVCLANYAVPSNIDDAMAANVHDEGDFRIRADCGGRMQSPVLASPPRGPMGPAQVWIEDPVDASNNAASSLRFFHSLSAMFSYAYLALTTDFDRAAADAAQPSSPAPSSSPSSPSSNDISRRPTLLSRIFHADAEMVYRRRAVAAAYKRLNAEMPAYMKEVQDFRRDEDAAMLQGNCDGVAHSWRARRLRRREGDPILFPQQRNVTSLEERLALSHLRESSSPPPPASEVDMKKRQREAGDEDSQRKVQRDRREDSALPSRSSSRSSPCTTGSESNASSVRVDVTRRTERSRKLRR</sequence>
<feature type="compositionally biased region" description="Basic and acidic residues" evidence="1">
    <location>
        <begin position="349"/>
        <end position="368"/>
    </location>
</feature>
<feature type="compositionally biased region" description="Low complexity" evidence="1">
    <location>
        <begin position="214"/>
        <end position="226"/>
    </location>
</feature>
<keyword evidence="3" id="KW-0413">Isomerase</keyword>
<protein>
    <submittedName>
        <fullName evidence="3">Topoisomerase-related_function_protein-like_prote in/GeneDB:LmjF.07.0700</fullName>
    </submittedName>
</protein>
<evidence type="ECO:0000313" key="4">
    <source>
        <dbReference type="Proteomes" id="UP000601710"/>
    </source>
</evidence>
<dbReference type="GO" id="GO:0031499">
    <property type="term" value="C:TRAMP complex"/>
    <property type="evidence" value="ECO:0007669"/>
    <property type="project" value="TreeGrafter"/>
</dbReference>
<dbReference type="GO" id="GO:0005730">
    <property type="term" value="C:nucleolus"/>
    <property type="evidence" value="ECO:0007669"/>
    <property type="project" value="TreeGrafter"/>
</dbReference>
<dbReference type="VEuPathDB" id="TriTrypDB:LDHU3_07.0950"/>
<evidence type="ECO:0000313" key="3">
    <source>
        <dbReference type="EMBL" id="CAC5427592.1"/>
    </source>
</evidence>
<feature type="region of interest" description="Disordered" evidence="1">
    <location>
        <begin position="52"/>
        <end position="85"/>
    </location>
</feature>
<evidence type="ECO:0000259" key="2">
    <source>
        <dbReference type="Pfam" id="PF22600"/>
    </source>
</evidence>
<dbReference type="PANTHER" id="PTHR23092">
    <property type="entry name" value="POLY(A) RNA POLYMERASE"/>
    <property type="match status" value="1"/>
</dbReference>
<feature type="region of interest" description="Disordered" evidence="1">
    <location>
        <begin position="837"/>
        <end position="918"/>
    </location>
</feature>
<dbReference type="PANTHER" id="PTHR23092:SF47">
    <property type="entry name" value="POLYMERASE SIGMA, PUTATIVE-RELATED"/>
    <property type="match status" value="1"/>
</dbReference>
<feature type="domain" description="Poly(A) RNA polymerase mitochondrial-like central palm" evidence="2">
    <location>
        <begin position="408"/>
        <end position="541"/>
    </location>
</feature>
<feature type="compositionally biased region" description="Basic and acidic residues" evidence="1">
    <location>
        <begin position="852"/>
        <end position="878"/>
    </location>
</feature>
<dbReference type="SUPFAM" id="SSF81631">
    <property type="entry name" value="PAP/OAS1 substrate-binding domain"/>
    <property type="match status" value="1"/>
</dbReference>
<feature type="region of interest" description="Disordered" evidence="1">
    <location>
        <begin position="343"/>
        <end position="378"/>
    </location>
</feature>
<dbReference type="EMBL" id="LR812627">
    <property type="protein sequence ID" value="CAC5427592.1"/>
    <property type="molecule type" value="Genomic_DNA"/>
</dbReference>